<sequence>MSGTFQLPPSWLSLFYNVTKDGNITKRVNLGNAIFNELEQLEIACENQPPLGRRKKSSWTRITERLAKLTHVPDRTELVKIVRDYLLEGSFFEPHVDIPRGKYMFGSLVIVFPTAHEGGAVRIQSAVSARQSIPGW</sequence>
<gene>
    <name evidence="1" type="ORF">B0F90DRAFT_335556</name>
</gene>
<evidence type="ECO:0000313" key="1">
    <source>
        <dbReference type="EMBL" id="KAI0291801.1"/>
    </source>
</evidence>
<dbReference type="Proteomes" id="UP001203297">
    <property type="component" value="Unassembled WGS sequence"/>
</dbReference>
<comment type="caution">
    <text evidence="1">The sequence shown here is derived from an EMBL/GenBank/DDBJ whole genome shotgun (WGS) entry which is preliminary data.</text>
</comment>
<protein>
    <submittedName>
        <fullName evidence="1">Uncharacterized protein</fullName>
    </submittedName>
</protein>
<accession>A0AAD4LX81</accession>
<reference evidence="1" key="1">
    <citation type="journal article" date="2022" name="New Phytol.">
        <title>Evolutionary transition to the ectomycorrhizal habit in the genomes of a hyperdiverse lineage of mushroom-forming fungi.</title>
        <authorList>
            <person name="Looney B."/>
            <person name="Miyauchi S."/>
            <person name="Morin E."/>
            <person name="Drula E."/>
            <person name="Courty P.E."/>
            <person name="Kohler A."/>
            <person name="Kuo A."/>
            <person name="LaButti K."/>
            <person name="Pangilinan J."/>
            <person name="Lipzen A."/>
            <person name="Riley R."/>
            <person name="Andreopoulos W."/>
            <person name="He G."/>
            <person name="Johnson J."/>
            <person name="Nolan M."/>
            <person name="Tritt A."/>
            <person name="Barry K.W."/>
            <person name="Grigoriev I.V."/>
            <person name="Nagy L.G."/>
            <person name="Hibbett D."/>
            <person name="Henrissat B."/>
            <person name="Matheny P.B."/>
            <person name="Labbe J."/>
            <person name="Martin F.M."/>
        </authorList>
    </citation>
    <scope>NUCLEOTIDE SEQUENCE</scope>
    <source>
        <strain evidence="1">BPL690</strain>
    </source>
</reference>
<dbReference type="AlphaFoldDB" id="A0AAD4LX81"/>
<name>A0AAD4LX81_9AGAM</name>
<dbReference type="EMBL" id="WTXG01000143">
    <property type="protein sequence ID" value="KAI0291801.1"/>
    <property type="molecule type" value="Genomic_DNA"/>
</dbReference>
<keyword evidence="2" id="KW-1185">Reference proteome</keyword>
<proteinExistence type="predicted"/>
<organism evidence="1 2">
    <name type="scientific">Multifurca ochricompacta</name>
    <dbReference type="NCBI Taxonomy" id="376703"/>
    <lineage>
        <taxon>Eukaryota</taxon>
        <taxon>Fungi</taxon>
        <taxon>Dikarya</taxon>
        <taxon>Basidiomycota</taxon>
        <taxon>Agaricomycotina</taxon>
        <taxon>Agaricomycetes</taxon>
        <taxon>Russulales</taxon>
        <taxon>Russulaceae</taxon>
        <taxon>Multifurca</taxon>
    </lineage>
</organism>
<evidence type="ECO:0000313" key="2">
    <source>
        <dbReference type="Proteomes" id="UP001203297"/>
    </source>
</evidence>